<evidence type="ECO:0000259" key="7">
    <source>
        <dbReference type="Pfam" id="PF04586"/>
    </source>
</evidence>
<feature type="region of interest" description="Disordered" evidence="6">
    <location>
        <begin position="164"/>
        <end position="186"/>
    </location>
</feature>
<dbReference type="EMBL" id="QFLI01000003">
    <property type="protein sequence ID" value="PXY01403.1"/>
    <property type="molecule type" value="Genomic_DNA"/>
</dbReference>
<evidence type="ECO:0000256" key="1">
    <source>
        <dbReference type="ARBA" id="ARBA00004328"/>
    </source>
</evidence>
<evidence type="ECO:0000256" key="6">
    <source>
        <dbReference type="SAM" id="MobiDB-lite"/>
    </source>
</evidence>
<dbReference type="OrthoDB" id="9806592at2"/>
<dbReference type="Proteomes" id="UP000248079">
    <property type="component" value="Unassembled WGS sequence"/>
</dbReference>
<keyword evidence="2" id="KW-1188">Viral release from host cell</keyword>
<evidence type="ECO:0000256" key="3">
    <source>
        <dbReference type="ARBA" id="ARBA00022670"/>
    </source>
</evidence>
<dbReference type="GO" id="GO:0008233">
    <property type="term" value="F:peptidase activity"/>
    <property type="evidence" value="ECO:0007669"/>
    <property type="project" value="UniProtKB-KW"/>
</dbReference>
<feature type="coiled-coil region" evidence="5">
    <location>
        <begin position="191"/>
        <end position="229"/>
    </location>
</feature>
<evidence type="ECO:0000313" key="8">
    <source>
        <dbReference type="EMBL" id="PXY01403.1"/>
    </source>
</evidence>
<dbReference type="AlphaFoldDB" id="A0A2V3ZYP9"/>
<keyword evidence="9" id="KW-1185">Reference proteome</keyword>
<organism evidence="8 9">
    <name type="scientific">Marinifilum breve</name>
    <dbReference type="NCBI Taxonomy" id="2184082"/>
    <lineage>
        <taxon>Bacteria</taxon>
        <taxon>Pseudomonadati</taxon>
        <taxon>Bacteroidota</taxon>
        <taxon>Bacteroidia</taxon>
        <taxon>Marinilabiliales</taxon>
        <taxon>Marinifilaceae</taxon>
    </lineage>
</organism>
<dbReference type="GO" id="GO:0006508">
    <property type="term" value="P:proteolysis"/>
    <property type="evidence" value="ECO:0007669"/>
    <property type="project" value="UniProtKB-KW"/>
</dbReference>
<dbReference type="NCBIfam" id="TIGR01554">
    <property type="entry name" value="major_cap_HK97"/>
    <property type="match status" value="1"/>
</dbReference>
<feature type="compositionally biased region" description="Basic and acidic residues" evidence="6">
    <location>
        <begin position="253"/>
        <end position="271"/>
    </location>
</feature>
<dbReference type="InterPro" id="IPR024455">
    <property type="entry name" value="Phage_capsid"/>
</dbReference>
<keyword evidence="4" id="KW-0378">Hydrolase</keyword>
<sequence length="570" mass="64254">MSNEKQVRSLESVVSTPKTEKDEWILEGRAITYGVKSKYLGFYEIINQGSVNINRDITMTYNHNVDKLLGRQSSGTLQLFDKEDGLYYRLFLNKEDPEHQSTYAKAKRGDLCANSFEFFEDENQTTIGYDESGIQVRTINYLELLAVNIVVNPAYGESFAKARSEESAKEELEQKEPTKEAKKEQRTYMKIDEMKQKRAEIITKMDALNELAEKENRELTEDEVKERNELLTESTDLGNKIDNQIAVNKEKARSFDDTNIDEQPKNNRNEKMTNWTLPNSKETNTRSIPVSMFKQDRAQSITANPEVTQGSVSMASALYPAQLLNKLGVQISYEPREVNKVVPNKIAGVAGFKGELDASTDKSITFRKVTLRAKKISFDIPISKRFVREDIIGATAQVLTEAKVYLENSIETALFSEDARVDDNPGGLFKLGTAVDHAAAGVDYSTFLGWRGTLASKNVNLGTSKFVTSYLLDNTMRGVKLDNGSGRFLLEGDTVTNVGTTVLASPFISDDKALYGDFSHVLVNFFEDTTVEYDPYTLMSNSQVRYHFEVEMDWNILHKEAVLAITNILP</sequence>
<dbReference type="SUPFAM" id="SSF56563">
    <property type="entry name" value="Major capsid protein gp5"/>
    <property type="match status" value="1"/>
</dbReference>
<dbReference type="InterPro" id="IPR054613">
    <property type="entry name" value="Peptidase_S78_dom"/>
</dbReference>
<feature type="domain" description="Prohead serine protease" evidence="7">
    <location>
        <begin position="18"/>
        <end position="166"/>
    </location>
</feature>
<proteinExistence type="predicted"/>
<evidence type="ECO:0000256" key="5">
    <source>
        <dbReference type="SAM" id="Coils"/>
    </source>
</evidence>
<evidence type="ECO:0000313" key="9">
    <source>
        <dbReference type="Proteomes" id="UP000248079"/>
    </source>
</evidence>
<reference evidence="8 9" key="1">
    <citation type="submission" date="2018-05" db="EMBL/GenBank/DDBJ databases">
        <title>Marinifilum breve JC075T sp. nov., a marine bacterium isolated from Yongle Blue Hole in the South China Sea.</title>
        <authorList>
            <person name="Fu T."/>
        </authorList>
    </citation>
    <scope>NUCLEOTIDE SEQUENCE [LARGE SCALE GENOMIC DNA]</scope>
    <source>
        <strain evidence="8 9">JC075</strain>
    </source>
</reference>
<keyword evidence="5" id="KW-0175">Coiled coil</keyword>
<keyword evidence="3" id="KW-0645">Protease</keyword>
<evidence type="ECO:0000256" key="2">
    <source>
        <dbReference type="ARBA" id="ARBA00022612"/>
    </source>
</evidence>
<protein>
    <submittedName>
        <fullName evidence="8">Phage major capsid protein</fullName>
    </submittedName>
</protein>
<comment type="caution">
    <text evidence="8">The sequence shown here is derived from an EMBL/GenBank/DDBJ whole genome shotgun (WGS) entry which is preliminary data.</text>
</comment>
<dbReference type="Pfam" id="PF04586">
    <property type="entry name" value="Peptidase_S78"/>
    <property type="match status" value="1"/>
</dbReference>
<feature type="compositionally biased region" description="Polar residues" evidence="6">
    <location>
        <begin position="272"/>
        <end position="284"/>
    </location>
</feature>
<feature type="region of interest" description="Disordered" evidence="6">
    <location>
        <begin position="253"/>
        <end position="284"/>
    </location>
</feature>
<name>A0A2V3ZYP9_9BACT</name>
<evidence type="ECO:0000256" key="4">
    <source>
        <dbReference type="ARBA" id="ARBA00022801"/>
    </source>
</evidence>
<accession>A0A2V3ZYP9</accession>
<gene>
    <name evidence="8" type="ORF">DF185_07925</name>
</gene>
<dbReference type="RefSeq" id="WP_110360215.1">
    <property type="nucleotide sequence ID" value="NZ_QFLI01000003.1"/>
</dbReference>
<comment type="subcellular location">
    <subcellularLocation>
        <location evidence="1">Virion</location>
    </subcellularLocation>
</comment>